<keyword evidence="10" id="KW-1185">Reference proteome</keyword>
<dbReference type="GO" id="GO:0043565">
    <property type="term" value="F:sequence-specific DNA binding"/>
    <property type="evidence" value="ECO:0007669"/>
    <property type="project" value="TreeGrafter"/>
</dbReference>
<dbReference type="SMART" id="SM00906">
    <property type="entry name" value="Fungal_trans"/>
    <property type="match status" value="1"/>
</dbReference>
<sequence>MRVSKACDRCRTHKIKCSGTTPCATCVRQKKECTFSSALAGHSGRSANSPGYYGVDGNGSGGTNGAGGELYKRQKLMINTEPFGLPTVERSNDREYIAHLENRVQYLEGILSGSTNETFRQPISEEPDNELITKTLFSASSKWRFSRRHQNLLIVELCQSMYANLSDELKEKVTIPRRQYFGWNMSGVNYLDPEALPAIPDLDNDLDKEHLINFFFKEINPLFAIIHEAVFREQYAAYTKIVKEELLLDEFDSKTNQTKLFVAILYLIYALSIRFIEFQKPKNSDIDMLKLEEKLFKYAHKIVSILSFEWESFELVQSWVLITLYLRITHRQTSCWHALGNAINMTKSMGLGFDVENSQIRVSTAYEKLKAKRIFWCVFTFDRVFGLQVGRYCGVRDEDFTRAYPSFDFALETEKDDWLTLPALAMIHVARVSNFVHTAPTDNPHLIKYQQVNAELVKLHDWFNRHGFRNDLFFNRSEGMGGAPTASAPESTNEISLLVKAQVKLHYYDLVLCIHGKILFNYIGRKIASHGLKVDLVLDACNGVVEVLDKVNKAGLLYCPWYSTLLLLFNIGVSAITLVNGGVYVVQSRTILKNAIKFLTLLRKSPIRNENNKLVFRERFKMVRECTWALKMANKILSLRLEEDIKALGNIGVDHGSDEVNQQYFTQLGRTGPSTTTNGAATAGGAGGATATTTTSSSSFGGKTQIVNGMFEGHVHRGENTQMEQDKASTGTKNGDKTYISHVAQQHRFPNENDGTNNSIRSGAEATGAGATLGTGPTSSIDNPMSTPGSSSDFNDFNTVDAYSSADIDNMLGNIQWFDQWLNFNNNL</sequence>
<dbReference type="CDD" id="cd00067">
    <property type="entry name" value="GAL4"/>
    <property type="match status" value="1"/>
</dbReference>
<evidence type="ECO:0000259" key="8">
    <source>
        <dbReference type="PROSITE" id="PS50048"/>
    </source>
</evidence>
<dbReference type="Gene3D" id="4.10.240.10">
    <property type="entry name" value="Zn(2)-C6 fungal-type DNA-binding domain"/>
    <property type="match status" value="1"/>
</dbReference>
<keyword evidence="3" id="KW-0805">Transcription regulation</keyword>
<keyword evidence="4" id="KW-0238">DNA-binding</keyword>
<keyword evidence="5" id="KW-0804">Transcription</keyword>
<dbReference type="GO" id="GO:0000981">
    <property type="term" value="F:DNA-binding transcription factor activity, RNA polymerase II-specific"/>
    <property type="evidence" value="ECO:0007669"/>
    <property type="project" value="InterPro"/>
</dbReference>
<gene>
    <name evidence="9" type="ORF">LELG_04135</name>
</gene>
<dbReference type="VEuPathDB" id="FungiDB:LELG_04135"/>
<dbReference type="InParanoid" id="A5E3E8"/>
<keyword evidence="2" id="KW-0479">Metal-binding</keyword>
<comment type="subcellular location">
    <subcellularLocation>
        <location evidence="1">Nucleus</location>
    </subcellularLocation>
</comment>
<proteinExistence type="predicted"/>
<dbReference type="Proteomes" id="UP000001996">
    <property type="component" value="Unassembled WGS sequence"/>
</dbReference>
<dbReference type="InterPro" id="IPR036864">
    <property type="entry name" value="Zn2-C6_fun-type_DNA-bd_sf"/>
</dbReference>
<reference evidence="9 10" key="1">
    <citation type="journal article" date="2009" name="Nature">
        <title>Evolution of pathogenicity and sexual reproduction in eight Candida genomes.</title>
        <authorList>
            <person name="Butler G."/>
            <person name="Rasmussen M.D."/>
            <person name="Lin M.F."/>
            <person name="Santos M.A."/>
            <person name="Sakthikumar S."/>
            <person name="Munro C.A."/>
            <person name="Rheinbay E."/>
            <person name="Grabherr M."/>
            <person name="Forche A."/>
            <person name="Reedy J.L."/>
            <person name="Agrafioti I."/>
            <person name="Arnaud M.B."/>
            <person name="Bates S."/>
            <person name="Brown A.J."/>
            <person name="Brunke S."/>
            <person name="Costanzo M.C."/>
            <person name="Fitzpatrick D.A."/>
            <person name="de Groot P.W."/>
            <person name="Harris D."/>
            <person name="Hoyer L.L."/>
            <person name="Hube B."/>
            <person name="Klis F.M."/>
            <person name="Kodira C."/>
            <person name="Lennard N."/>
            <person name="Logue M.E."/>
            <person name="Martin R."/>
            <person name="Neiman A.M."/>
            <person name="Nikolaou E."/>
            <person name="Quail M.A."/>
            <person name="Quinn J."/>
            <person name="Santos M.C."/>
            <person name="Schmitzberger F.F."/>
            <person name="Sherlock G."/>
            <person name="Shah P."/>
            <person name="Silverstein K.A."/>
            <person name="Skrzypek M.S."/>
            <person name="Soll D."/>
            <person name="Staggs R."/>
            <person name="Stansfield I."/>
            <person name="Stumpf M.P."/>
            <person name="Sudbery P.E."/>
            <person name="Srikantha T."/>
            <person name="Zeng Q."/>
            <person name="Berman J."/>
            <person name="Berriman M."/>
            <person name="Heitman J."/>
            <person name="Gow N.A."/>
            <person name="Lorenz M.C."/>
            <person name="Birren B.W."/>
            <person name="Kellis M."/>
            <person name="Cuomo C.A."/>
        </authorList>
    </citation>
    <scope>NUCLEOTIDE SEQUENCE [LARGE SCALE GENOMIC DNA]</scope>
    <source>
        <strain evidence="10">ATCC 11503 / BCRC 21390 / CBS 2605 / JCM 1781 / NBRC 1676 / NRRL YB-4239</strain>
    </source>
</reference>
<dbReference type="Pfam" id="PF00172">
    <property type="entry name" value="Zn_clus"/>
    <property type="match status" value="1"/>
</dbReference>
<dbReference type="PROSITE" id="PS00463">
    <property type="entry name" value="ZN2_CY6_FUNGAL_1"/>
    <property type="match status" value="1"/>
</dbReference>
<keyword evidence="6" id="KW-0539">Nucleus</keyword>
<evidence type="ECO:0000256" key="3">
    <source>
        <dbReference type="ARBA" id="ARBA00023015"/>
    </source>
</evidence>
<feature type="region of interest" description="Disordered" evidence="7">
    <location>
        <begin position="668"/>
        <end position="703"/>
    </location>
</feature>
<dbReference type="AlphaFoldDB" id="A5E3E8"/>
<evidence type="ECO:0000256" key="7">
    <source>
        <dbReference type="SAM" id="MobiDB-lite"/>
    </source>
</evidence>
<dbReference type="KEGG" id="lel:PVL30_004950"/>
<dbReference type="GeneID" id="5231883"/>
<feature type="region of interest" description="Disordered" evidence="7">
    <location>
        <begin position="749"/>
        <end position="779"/>
    </location>
</feature>
<feature type="compositionally biased region" description="Low complexity" evidence="7">
    <location>
        <begin position="671"/>
        <end position="681"/>
    </location>
</feature>
<feature type="compositionally biased region" description="Low complexity" evidence="7">
    <location>
        <begin position="689"/>
        <end position="703"/>
    </location>
</feature>
<dbReference type="SMART" id="SM00066">
    <property type="entry name" value="GAL4"/>
    <property type="match status" value="1"/>
</dbReference>
<evidence type="ECO:0000313" key="10">
    <source>
        <dbReference type="Proteomes" id="UP000001996"/>
    </source>
</evidence>
<organism evidence="9 10">
    <name type="scientific">Lodderomyces elongisporus (strain ATCC 11503 / CBS 2605 / JCM 1781 / NBRC 1676 / NRRL YB-4239)</name>
    <name type="common">Yeast</name>
    <name type="synonym">Saccharomyces elongisporus</name>
    <dbReference type="NCBI Taxonomy" id="379508"/>
    <lineage>
        <taxon>Eukaryota</taxon>
        <taxon>Fungi</taxon>
        <taxon>Dikarya</taxon>
        <taxon>Ascomycota</taxon>
        <taxon>Saccharomycotina</taxon>
        <taxon>Pichiomycetes</taxon>
        <taxon>Debaryomycetaceae</taxon>
        <taxon>Candida/Lodderomyces clade</taxon>
        <taxon>Lodderomyces</taxon>
    </lineage>
</organism>
<evidence type="ECO:0000256" key="6">
    <source>
        <dbReference type="ARBA" id="ARBA00023242"/>
    </source>
</evidence>
<dbReference type="OrthoDB" id="4064873at2759"/>
<feature type="domain" description="Zn(2)-C6 fungal-type" evidence="8">
    <location>
        <begin position="6"/>
        <end position="35"/>
    </location>
</feature>
<dbReference type="EMBL" id="CH981528">
    <property type="protein sequence ID" value="EDK45956.1"/>
    <property type="molecule type" value="Genomic_DNA"/>
</dbReference>
<dbReference type="STRING" id="379508.A5E3E8"/>
<dbReference type="GO" id="GO:0005634">
    <property type="term" value="C:nucleus"/>
    <property type="evidence" value="ECO:0007669"/>
    <property type="project" value="UniProtKB-SubCell"/>
</dbReference>
<dbReference type="OMA" id="YDLVLCI"/>
<evidence type="ECO:0000313" key="9">
    <source>
        <dbReference type="EMBL" id="EDK45956.1"/>
    </source>
</evidence>
<dbReference type="PANTHER" id="PTHR47540:SF2">
    <property type="entry name" value="ZN(II)2CYS6 TRANSCRIPTION FACTOR (EUROFUNG)"/>
    <property type="match status" value="1"/>
</dbReference>
<dbReference type="PANTHER" id="PTHR47540">
    <property type="entry name" value="THIAMINE REPRESSIBLE GENES REGULATORY PROTEIN THI5"/>
    <property type="match status" value="1"/>
</dbReference>
<dbReference type="GO" id="GO:0006351">
    <property type="term" value="P:DNA-templated transcription"/>
    <property type="evidence" value="ECO:0007669"/>
    <property type="project" value="InterPro"/>
</dbReference>
<dbReference type="GO" id="GO:0045944">
    <property type="term" value="P:positive regulation of transcription by RNA polymerase II"/>
    <property type="evidence" value="ECO:0007669"/>
    <property type="project" value="TreeGrafter"/>
</dbReference>
<evidence type="ECO:0000256" key="2">
    <source>
        <dbReference type="ARBA" id="ARBA00022723"/>
    </source>
</evidence>
<dbReference type="InterPro" id="IPR051711">
    <property type="entry name" value="Stress_Response_Reg"/>
</dbReference>
<name>A5E3E8_LODEL</name>
<dbReference type="PROSITE" id="PS50048">
    <property type="entry name" value="ZN2_CY6_FUNGAL_2"/>
    <property type="match status" value="1"/>
</dbReference>
<evidence type="ECO:0000256" key="5">
    <source>
        <dbReference type="ARBA" id="ARBA00023163"/>
    </source>
</evidence>
<dbReference type="CDD" id="cd12148">
    <property type="entry name" value="fungal_TF_MHR"/>
    <property type="match status" value="1"/>
</dbReference>
<dbReference type="InterPro" id="IPR001138">
    <property type="entry name" value="Zn2Cys6_DnaBD"/>
</dbReference>
<dbReference type="eggNOG" id="ENOG502RBGV">
    <property type="taxonomic scope" value="Eukaryota"/>
</dbReference>
<accession>A5E3E8</accession>
<dbReference type="Pfam" id="PF04082">
    <property type="entry name" value="Fungal_trans"/>
    <property type="match status" value="1"/>
</dbReference>
<dbReference type="SUPFAM" id="SSF57701">
    <property type="entry name" value="Zn2/Cys6 DNA-binding domain"/>
    <property type="match status" value="1"/>
</dbReference>
<evidence type="ECO:0000256" key="1">
    <source>
        <dbReference type="ARBA" id="ARBA00004123"/>
    </source>
</evidence>
<dbReference type="HOGENOM" id="CLU_012010_0_0_1"/>
<protein>
    <recommendedName>
        <fullName evidence="8">Zn(2)-C6 fungal-type domain-containing protein</fullName>
    </recommendedName>
</protein>
<dbReference type="InterPro" id="IPR007219">
    <property type="entry name" value="XnlR_reg_dom"/>
</dbReference>
<feature type="compositionally biased region" description="Low complexity" evidence="7">
    <location>
        <begin position="763"/>
        <end position="778"/>
    </location>
</feature>
<dbReference type="FunCoup" id="A5E3E8">
    <property type="interactions" value="79"/>
</dbReference>
<evidence type="ECO:0000256" key="4">
    <source>
        <dbReference type="ARBA" id="ARBA00023125"/>
    </source>
</evidence>
<dbReference type="GO" id="GO:0008270">
    <property type="term" value="F:zinc ion binding"/>
    <property type="evidence" value="ECO:0007669"/>
    <property type="project" value="InterPro"/>
</dbReference>